<name>A0AAP0CV71_9ASTR</name>
<dbReference type="InterPro" id="IPR054722">
    <property type="entry name" value="PolX-like_BBD"/>
</dbReference>
<dbReference type="Pfam" id="PF22936">
    <property type="entry name" value="Pol_BBD"/>
    <property type="match status" value="1"/>
</dbReference>
<evidence type="ECO:0000256" key="1">
    <source>
        <dbReference type="SAM" id="MobiDB-lite"/>
    </source>
</evidence>
<accession>A0AAP0CV71</accession>
<dbReference type="AlphaFoldDB" id="A0AAP0CV71"/>
<feature type="domain" description="Retrovirus-related Pol polyprotein from transposon TNT 1-94-like beta-barrel" evidence="2">
    <location>
        <begin position="337"/>
        <end position="414"/>
    </location>
</feature>
<organism evidence="3 4">
    <name type="scientific">Deinandra increscens subsp. villosa</name>
    <dbReference type="NCBI Taxonomy" id="3103831"/>
    <lineage>
        <taxon>Eukaryota</taxon>
        <taxon>Viridiplantae</taxon>
        <taxon>Streptophyta</taxon>
        <taxon>Embryophyta</taxon>
        <taxon>Tracheophyta</taxon>
        <taxon>Spermatophyta</taxon>
        <taxon>Magnoliopsida</taxon>
        <taxon>eudicotyledons</taxon>
        <taxon>Gunneridae</taxon>
        <taxon>Pentapetalae</taxon>
        <taxon>asterids</taxon>
        <taxon>campanulids</taxon>
        <taxon>Asterales</taxon>
        <taxon>Asteraceae</taxon>
        <taxon>Asteroideae</taxon>
        <taxon>Heliantheae alliance</taxon>
        <taxon>Madieae</taxon>
        <taxon>Madiinae</taxon>
        <taxon>Deinandra</taxon>
    </lineage>
</organism>
<gene>
    <name evidence="3" type="ORF">SSX86_017399</name>
</gene>
<dbReference type="Proteomes" id="UP001408789">
    <property type="component" value="Unassembled WGS sequence"/>
</dbReference>
<feature type="region of interest" description="Disordered" evidence="1">
    <location>
        <begin position="235"/>
        <end position="280"/>
    </location>
</feature>
<comment type="caution">
    <text evidence="3">The sequence shown here is derived from an EMBL/GenBank/DDBJ whole genome shotgun (WGS) entry which is preliminary data.</text>
</comment>
<proteinExistence type="predicted"/>
<reference evidence="3 4" key="1">
    <citation type="submission" date="2024-04" db="EMBL/GenBank/DDBJ databases">
        <title>The reference genome of an endangered Asteraceae, Deinandra increscens subsp. villosa, native to the Central Coast of California.</title>
        <authorList>
            <person name="Guilliams M."/>
            <person name="Hasenstab-Lehman K."/>
            <person name="Meyer R."/>
            <person name="Mcevoy S."/>
        </authorList>
    </citation>
    <scope>NUCLEOTIDE SEQUENCE [LARGE SCALE GENOMIC DNA]</scope>
    <source>
        <tissue evidence="3">Leaf</tissue>
    </source>
</reference>
<feature type="compositionally biased region" description="Low complexity" evidence="1">
    <location>
        <begin position="249"/>
        <end position="269"/>
    </location>
</feature>
<dbReference type="EMBL" id="JBCNJP010000018">
    <property type="protein sequence ID" value="KAK9063529.1"/>
    <property type="molecule type" value="Genomic_DNA"/>
</dbReference>
<sequence>MSTFGSTTAATASSTITSIVSITAPTHLPIKLTSLNFPVWRRHIESTLIGLSLDGYLTGRTPVPSKTLPGNKANPEYDFWYRQDQIIFGALLGSCSDDIQPLIASAATAKDAWDRLNSSYASTSCSRIISLKSKLAKNPKGNRSISEFLNEMRSIADELALVQRPVQDEDLLVYILSQLGDEYNSITAALKVRDQPITYPELYDKLVDFERSLKEAELVVPTVIPTANAAQRYQRYSTAQQGRSDQPGPNRSMRTTSSPSSYSRPNRTSAGPASNSGSKFTPRNPNVFCNFCNIAGHETKDCRKLRKFINDNQVALQPPVASPTANTATTGPSHNMWMLDSGASHHLTPTPANLPSVSEYGGPDEIYLGDGTGLSISHTGHTSFPTNSKSLHATDVLCVPHIKSNLLSVAKLCKTNGVSVEFFPSFFHVKDLNASPSSHRRDRAFPPSLCGLTSHLLVTRLSNCRIPHQSSTHSHLIHRFPLSNPLPTTPQLHETEDLWVFMLPMAPAIYYL</sequence>
<dbReference type="PANTHER" id="PTHR47481:SF43">
    <property type="entry name" value="RETROTRANSPOSON COPIA-LIKE N-TERMINAL DOMAIN-CONTAINING PROTEIN"/>
    <property type="match status" value="1"/>
</dbReference>
<keyword evidence="4" id="KW-1185">Reference proteome</keyword>
<feature type="compositionally biased region" description="Polar residues" evidence="1">
    <location>
        <begin position="235"/>
        <end position="244"/>
    </location>
</feature>
<dbReference type="PANTHER" id="PTHR47481">
    <property type="match status" value="1"/>
</dbReference>
<evidence type="ECO:0000313" key="4">
    <source>
        <dbReference type="Proteomes" id="UP001408789"/>
    </source>
</evidence>
<evidence type="ECO:0000259" key="2">
    <source>
        <dbReference type="Pfam" id="PF22936"/>
    </source>
</evidence>
<dbReference type="Pfam" id="PF14223">
    <property type="entry name" value="Retrotran_gag_2"/>
    <property type="match status" value="1"/>
</dbReference>
<feature type="compositionally biased region" description="Polar residues" evidence="1">
    <location>
        <begin position="271"/>
        <end position="280"/>
    </location>
</feature>
<protein>
    <recommendedName>
        <fullName evidence="2">Retrovirus-related Pol polyprotein from transposon TNT 1-94-like beta-barrel domain-containing protein</fullName>
    </recommendedName>
</protein>
<evidence type="ECO:0000313" key="3">
    <source>
        <dbReference type="EMBL" id="KAK9063529.1"/>
    </source>
</evidence>